<accession>A0A939FKW0</accession>
<organism evidence="1 2">
    <name type="scientific">Streptomyces triculaminicus</name>
    <dbReference type="NCBI Taxonomy" id="2816232"/>
    <lineage>
        <taxon>Bacteria</taxon>
        <taxon>Bacillati</taxon>
        <taxon>Actinomycetota</taxon>
        <taxon>Actinomycetes</taxon>
        <taxon>Kitasatosporales</taxon>
        <taxon>Streptomycetaceae</taxon>
        <taxon>Streptomyces</taxon>
    </lineage>
</organism>
<proteinExistence type="predicted"/>
<dbReference type="EMBL" id="JAFMOF010000001">
    <property type="protein sequence ID" value="MBO0651892.1"/>
    <property type="molecule type" value="Genomic_DNA"/>
</dbReference>
<evidence type="ECO:0000313" key="2">
    <source>
        <dbReference type="Proteomes" id="UP000664781"/>
    </source>
</evidence>
<protein>
    <submittedName>
        <fullName evidence="1">Uncharacterized protein</fullName>
    </submittedName>
</protein>
<reference evidence="1" key="1">
    <citation type="submission" date="2021-03" db="EMBL/GenBank/DDBJ databases">
        <title>Streptomyces strains.</title>
        <authorList>
            <person name="Lund M.B."/>
            <person name="Toerring T."/>
        </authorList>
    </citation>
    <scope>NUCLEOTIDE SEQUENCE</scope>
    <source>
        <strain evidence="1">JCM 4242</strain>
    </source>
</reference>
<dbReference type="RefSeq" id="WP_207246654.1">
    <property type="nucleotide sequence ID" value="NZ_JAFMOF010000001.1"/>
</dbReference>
<gene>
    <name evidence="1" type="ORF">J1792_03505</name>
</gene>
<dbReference type="Proteomes" id="UP000664781">
    <property type="component" value="Unassembled WGS sequence"/>
</dbReference>
<name>A0A939FKW0_9ACTN</name>
<comment type="caution">
    <text evidence="1">The sequence shown here is derived from an EMBL/GenBank/DDBJ whole genome shotgun (WGS) entry which is preliminary data.</text>
</comment>
<dbReference type="AlphaFoldDB" id="A0A939FKW0"/>
<dbReference type="InterPro" id="IPR046300">
    <property type="entry name" value="DUF6415"/>
</dbReference>
<keyword evidence="2" id="KW-1185">Reference proteome</keyword>
<evidence type="ECO:0000313" key="1">
    <source>
        <dbReference type="EMBL" id="MBO0651892.1"/>
    </source>
</evidence>
<dbReference type="Pfam" id="PF19979">
    <property type="entry name" value="DUF6415"/>
    <property type="match status" value="1"/>
</dbReference>
<sequence>MTARLRVFVQERAYDVEVAARARAVGDPVRGPALAAVREARYRLGLGPGDGYASAITFARSLGRAAEDLLHHERRLRREEA</sequence>